<reference evidence="2 3" key="1">
    <citation type="submission" date="2017-06" db="EMBL/GenBank/DDBJ databases">
        <title>Novel microbial phyla capable of carbon fixation and sulfur reduction in deep-sea sediments.</title>
        <authorList>
            <person name="Huang J."/>
            <person name="Baker B."/>
            <person name="Wang Y."/>
        </authorList>
    </citation>
    <scope>NUCLEOTIDE SEQUENCE [LARGE SCALE GENOMIC DNA]</scope>
    <source>
        <strain evidence="2">B3_LCP</strain>
    </source>
</reference>
<dbReference type="CDD" id="cd02440">
    <property type="entry name" value="AdoMet_MTases"/>
    <property type="match status" value="1"/>
</dbReference>
<feature type="domain" description="Methyltransferase" evidence="1">
    <location>
        <begin position="45"/>
        <end position="138"/>
    </location>
</feature>
<comment type="caution">
    <text evidence="2">The sequence shown here is derived from an EMBL/GenBank/DDBJ whole genome shotgun (WGS) entry which is preliminary data.</text>
</comment>
<dbReference type="Proteomes" id="UP000319619">
    <property type="component" value="Unassembled WGS sequence"/>
</dbReference>
<proteinExistence type="predicted"/>
<organism evidence="2 3">
    <name type="scientific">candidate division LCP-89 bacterium B3_LCP</name>
    <dbReference type="NCBI Taxonomy" id="2012998"/>
    <lineage>
        <taxon>Bacteria</taxon>
        <taxon>Pseudomonadati</taxon>
        <taxon>Bacteria division LCP-89</taxon>
    </lineage>
</organism>
<dbReference type="InterPro" id="IPR029063">
    <property type="entry name" value="SAM-dependent_MTases_sf"/>
</dbReference>
<protein>
    <recommendedName>
        <fullName evidence="1">Methyltransferase domain-containing protein</fullName>
    </recommendedName>
</protein>
<evidence type="ECO:0000313" key="3">
    <source>
        <dbReference type="Proteomes" id="UP000319619"/>
    </source>
</evidence>
<evidence type="ECO:0000313" key="2">
    <source>
        <dbReference type="EMBL" id="TKJ39936.1"/>
    </source>
</evidence>
<dbReference type="GO" id="GO:0008168">
    <property type="term" value="F:methyltransferase activity"/>
    <property type="evidence" value="ECO:0007669"/>
    <property type="project" value="TreeGrafter"/>
</dbReference>
<gene>
    <name evidence="2" type="ORF">CEE37_09370</name>
</gene>
<sequence length="243" mass="27669">MKLSEERAMRSHWEDQADQYSTRRTLSEVDKRVVALLKPAGKQKILEVGFGPGIVAREIGRSYPSCQYVGLDAAPGFFKHARERIGDTARLVLGSAAALPYKQASFDVIFEMVTIHHFPRDVIPSVVQQISDVLKDGGRFILAEDWSVEPKGEKAVQAWKLQSKRLTVQSGLEYHPSEDEWGEMIHKAGLETESVERVRRPLNFSQFDSLQGSEYEAEIDHLHKLWGEEQPTTEMSLFQCRKR</sequence>
<evidence type="ECO:0000259" key="1">
    <source>
        <dbReference type="Pfam" id="PF13649"/>
    </source>
</evidence>
<dbReference type="Gene3D" id="3.40.50.150">
    <property type="entry name" value="Vaccinia Virus protein VP39"/>
    <property type="match status" value="1"/>
</dbReference>
<dbReference type="AlphaFoldDB" id="A0A532UYD2"/>
<dbReference type="PANTHER" id="PTHR43591">
    <property type="entry name" value="METHYLTRANSFERASE"/>
    <property type="match status" value="1"/>
</dbReference>
<accession>A0A532UYD2</accession>
<dbReference type="SUPFAM" id="SSF53335">
    <property type="entry name" value="S-adenosyl-L-methionine-dependent methyltransferases"/>
    <property type="match status" value="1"/>
</dbReference>
<dbReference type="PANTHER" id="PTHR43591:SF24">
    <property type="entry name" value="2-METHOXY-6-POLYPRENYL-1,4-BENZOQUINOL METHYLASE, MITOCHONDRIAL"/>
    <property type="match status" value="1"/>
</dbReference>
<dbReference type="Pfam" id="PF13649">
    <property type="entry name" value="Methyltransf_25"/>
    <property type="match status" value="1"/>
</dbReference>
<dbReference type="EMBL" id="NJBN01000006">
    <property type="protein sequence ID" value="TKJ39936.1"/>
    <property type="molecule type" value="Genomic_DNA"/>
</dbReference>
<name>A0A532UYD2_UNCL8</name>
<dbReference type="InterPro" id="IPR041698">
    <property type="entry name" value="Methyltransf_25"/>
</dbReference>